<sequence length="95" mass="9825">MDVDRDRAAYRRQWATAAAGLLNAVLAAWMIFGFRPLGPLHVCAVVLAVVTAVPLLLRSRPAFGAAALIGAGATGVTAGTSDTGGRRVYVTFAPT</sequence>
<dbReference type="AlphaFoldDB" id="A0A9W6KHF7"/>
<keyword evidence="1" id="KW-1133">Transmembrane helix</keyword>
<reference evidence="2" key="2">
    <citation type="submission" date="2023-01" db="EMBL/GenBank/DDBJ databases">
        <authorList>
            <person name="Sun Q."/>
            <person name="Evtushenko L."/>
        </authorList>
    </citation>
    <scope>NUCLEOTIDE SEQUENCE</scope>
    <source>
        <strain evidence="2">VKM Ac-1321</strain>
    </source>
</reference>
<dbReference type="EMBL" id="BSFP01000017">
    <property type="protein sequence ID" value="GLL01583.1"/>
    <property type="molecule type" value="Genomic_DNA"/>
</dbReference>
<protein>
    <submittedName>
        <fullName evidence="2">Uncharacterized protein</fullName>
    </submittedName>
</protein>
<evidence type="ECO:0000313" key="2">
    <source>
        <dbReference type="EMBL" id="GLL01583.1"/>
    </source>
</evidence>
<dbReference type="Proteomes" id="UP001143480">
    <property type="component" value="Unassembled WGS sequence"/>
</dbReference>
<proteinExistence type="predicted"/>
<evidence type="ECO:0000313" key="3">
    <source>
        <dbReference type="Proteomes" id="UP001143480"/>
    </source>
</evidence>
<feature type="transmembrane region" description="Helical" evidence="1">
    <location>
        <begin position="14"/>
        <end position="32"/>
    </location>
</feature>
<name>A0A9W6KHF7_9ACTN</name>
<feature type="transmembrane region" description="Helical" evidence="1">
    <location>
        <begin position="38"/>
        <end position="57"/>
    </location>
</feature>
<organism evidence="2 3">
    <name type="scientific">Dactylosporangium matsuzakiense</name>
    <dbReference type="NCBI Taxonomy" id="53360"/>
    <lineage>
        <taxon>Bacteria</taxon>
        <taxon>Bacillati</taxon>
        <taxon>Actinomycetota</taxon>
        <taxon>Actinomycetes</taxon>
        <taxon>Micromonosporales</taxon>
        <taxon>Micromonosporaceae</taxon>
        <taxon>Dactylosporangium</taxon>
    </lineage>
</organism>
<gene>
    <name evidence="2" type="ORF">GCM10017581_033250</name>
</gene>
<comment type="caution">
    <text evidence="2">The sequence shown here is derived from an EMBL/GenBank/DDBJ whole genome shotgun (WGS) entry which is preliminary data.</text>
</comment>
<keyword evidence="1" id="KW-0812">Transmembrane</keyword>
<accession>A0A9W6KHF7</accession>
<reference evidence="2" key="1">
    <citation type="journal article" date="2014" name="Int. J. Syst. Evol. Microbiol.">
        <title>Complete genome sequence of Corynebacterium casei LMG S-19264T (=DSM 44701T), isolated from a smear-ripened cheese.</title>
        <authorList>
            <consortium name="US DOE Joint Genome Institute (JGI-PGF)"/>
            <person name="Walter F."/>
            <person name="Albersmeier A."/>
            <person name="Kalinowski J."/>
            <person name="Ruckert C."/>
        </authorList>
    </citation>
    <scope>NUCLEOTIDE SEQUENCE</scope>
    <source>
        <strain evidence="2">VKM Ac-1321</strain>
    </source>
</reference>
<keyword evidence="3" id="KW-1185">Reference proteome</keyword>
<evidence type="ECO:0000256" key="1">
    <source>
        <dbReference type="SAM" id="Phobius"/>
    </source>
</evidence>
<keyword evidence="1" id="KW-0472">Membrane</keyword>
<dbReference type="RefSeq" id="WP_261964303.1">
    <property type="nucleotide sequence ID" value="NZ_BAAAXA010000003.1"/>
</dbReference>